<comment type="similarity">
    <text evidence="1">Belongs to the short-chain dehydrogenases/reductases (SDR) family.</text>
</comment>
<dbReference type="EMBL" id="JAAWWB010000029">
    <property type="protein sequence ID" value="KAG6746978.1"/>
    <property type="molecule type" value="Genomic_DNA"/>
</dbReference>
<dbReference type="Pfam" id="PF00106">
    <property type="entry name" value="adh_short"/>
    <property type="match status" value="1"/>
</dbReference>
<gene>
    <name evidence="2" type="ORF">POTOM_049354</name>
</gene>
<accession>A0A8X7Y5T3</accession>
<keyword evidence="3" id="KW-1185">Reference proteome</keyword>
<organism evidence="2 3">
    <name type="scientific">Populus tomentosa</name>
    <name type="common">Chinese white poplar</name>
    <dbReference type="NCBI Taxonomy" id="118781"/>
    <lineage>
        <taxon>Eukaryota</taxon>
        <taxon>Viridiplantae</taxon>
        <taxon>Streptophyta</taxon>
        <taxon>Embryophyta</taxon>
        <taxon>Tracheophyta</taxon>
        <taxon>Spermatophyta</taxon>
        <taxon>Magnoliopsida</taxon>
        <taxon>eudicotyledons</taxon>
        <taxon>Gunneridae</taxon>
        <taxon>Pentapetalae</taxon>
        <taxon>rosids</taxon>
        <taxon>fabids</taxon>
        <taxon>Malpighiales</taxon>
        <taxon>Salicaceae</taxon>
        <taxon>Saliceae</taxon>
        <taxon>Populus</taxon>
    </lineage>
</organism>
<comment type="caution">
    <text evidence="2">The sequence shown here is derived from an EMBL/GenBank/DDBJ whole genome shotgun (WGS) entry which is preliminary data.</text>
</comment>
<proteinExistence type="inferred from homology"/>
<name>A0A8X7Y5T3_POPTO</name>
<protein>
    <submittedName>
        <fullName evidence="2">Uncharacterized protein</fullName>
    </submittedName>
</protein>
<dbReference type="PANTHER" id="PTHR42820">
    <property type="entry name" value="SHORT-CHAIN DEHYDROGENASE REDUCTASE"/>
    <property type="match status" value="1"/>
</dbReference>
<sequence>MACQNKVQDKLAIVTGGASGIGEATALLFAENGARAVVIADVQDERASINRPSYVDFDLDMYEKLFAVNVRGVAASVKHAARAMLEGGRKGSIICTQPASQPIPVEASIQIMSCPSVRYWGWPLGVEEVEKTFESTSCLKGVLKLKHVANAVLFLASEDSEFVTGHDLLVDGSEDLQFLNQANSILRCNKLKGNRQMVEPCVLFPDGSTSGAVHVRFLLSFRFRRKTKSLRLTSLPLYY</sequence>
<reference evidence="2" key="1">
    <citation type="journal article" date="2020" name="bioRxiv">
        <title>Hybrid origin of Populus tomentosa Carr. identified through genome sequencing and phylogenomic analysis.</title>
        <authorList>
            <person name="An X."/>
            <person name="Gao K."/>
            <person name="Chen Z."/>
            <person name="Li J."/>
            <person name="Yang X."/>
            <person name="Yang X."/>
            <person name="Zhou J."/>
            <person name="Guo T."/>
            <person name="Zhao T."/>
            <person name="Huang S."/>
            <person name="Miao D."/>
            <person name="Khan W.U."/>
            <person name="Rao P."/>
            <person name="Ye M."/>
            <person name="Lei B."/>
            <person name="Liao W."/>
            <person name="Wang J."/>
            <person name="Ji L."/>
            <person name="Li Y."/>
            <person name="Guo B."/>
            <person name="Mustafa N.S."/>
            <person name="Li S."/>
            <person name="Yun Q."/>
            <person name="Keller S.R."/>
            <person name="Mao J."/>
            <person name="Zhang R."/>
            <person name="Strauss S.H."/>
        </authorList>
    </citation>
    <scope>NUCLEOTIDE SEQUENCE</scope>
    <source>
        <strain evidence="2">GM15</strain>
        <tissue evidence="2">Leaf</tissue>
    </source>
</reference>
<evidence type="ECO:0000313" key="2">
    <source>
        <dbReference type="EMBL" id="KAG6746978.1"/>
    </source>
</evidence>
<dbReference type="Pfam" id="PF13561">
    <property type="entry name" value="adh_short_C2"/>
    <property type="match status" value="1"/>
</dbReference>
<dbReference type="InterPro" id="IPR002347">
    <property type="entry name" value="SDR_fam"/>
</dbReference>
<evidence type="ECO:0000256" key="1">
    <source>
        <dbReference type="ARBA" id="ARBA00006484"/>
    </source>
</evidence>
<dbReference type="PANTHER" id="PTHR42820:SF13">
    <property type="entry name" value="(-)-ISOPIPERITENOL_(-)-CARVEOL DEHYDROGENASE, MITOCHONDRIAL-LIKE"/>
    <property type="match status" value="1"/>
</dbReference>
<dbReference type="Proteomes" id="UP000886885">
    <property type="component" value="Chromosome 15A"/>
</dbReference>
<evidence type="ECO:0000313" key="3">
    <source>
        <dbReference type="Proteomes" id="UP000886885"/>
    </source>
</evidence>
<dbReference type="OrthoDB" id="294295at2759"/>
<dbReference type="AlphaFoldDB" id="A0A8X7Y5T3"/>